<dbReference type="GO" id="GO:1902936">
    <property type="term" value="F:phosphatidylinositol bisphosphate binding"/>
    <property type="evidence" value="ECO:0007669"/>
    <property type="project" value="TreeGrafter"/>
</dbReference>
<dbReference type="PANTHER" id="PTHR10174">
    <property type="entry name" value="ALPHA-TOCOPHEROL TRANSFER PROTEIN-RELATED"/>
    <property type="match status" value="1"/>
</dbReference>
<dbReference type="GO" id="GO:0016020">
    <property type="term" value="C:membrane"/>
    <property type="evidence" value="ECO:0007669"/>
    <property type="project" value="TreeGrafter"/>
</dbReference>
<dbReference type="SMART" id="SM00516">
    <property type="entry name" value="SEC14"/>
    <property type="match status" value="1"/>
</dbReference>
<dbReference type="InterPro" id="IPR036273">
    <property type="entry name" value="CRAL/TRIO_N_dom_sf"/>
</dbReference>
<gene>
    <name evidence="2" type="ORF">PMACD_LOCUS3528</name>
</gene>
<dbReference type="Pfam" id="PF00650">
    <property type="entry name" value="CRAL_TRIO"/>
    <property type="match status" value="1"/>
</dbReference>
<dbReference type="Proteomes" id="UP000663880">
    <property type="component" value="Unassembled WGS sequence"/>
</dbReference>
<dbReference type="InterPro" id="IPR036865">
    <property type="entry name" value="CRAL-TRIO_dom_sf"/>
</dbReference>
<evidence type="ECO:0000313" key="3">
    <source>
        <dbReference type="Proteomes" id="UP000663880"/>
    </source>
</evidence>
<reference evidence="2" key="1">
    <citation type="submission" date="2021-02" db="EMBL/GenBank/DDBJ databases">
        <authorList>
            <person name="Steward A R."/>
        </authorList>
    </citation>
    <scope>NUCLEOTIDE SEQUENCE</scope>
</reference>
<dbReference type="SUPFAM" id="SSF52087">
    <property type="entry name" value="CRAL/TRIO domain"/>
    <property type="match status" value="1"/>
</dbReference>
<feature type="domain" description="CRAL-TRIO" evidence="1">
    <location>
        <begin position="113"/>
        <end position="257"/>
    </location>
</feature>
<evidence type="ECO:0000313" key="2">
    <source>
        <dbReference type="EMBL" id="CAF4802478.1"/>
    </source>
</evidence>
<dbReference type="Gene3D" id="3.40.525.10">
    <property type="entry name" value="CRAL-TRIO lipid binding domain"/>
    <property type="match status" value="1"/>
</dbReference>
<dbReference type="InterPro" id="IPR001251">
    <property type="entry name" value="CRAL-TRIO_dom"/>
</dbReference>
<dbReference type="PROSITE" id="PS50191">
    <property type="entry name" value="CRAL_TRIO"/>
    <property type="match status" value="1"/>
</dbReference>
<comment type="caution">
    <text evidence="2">The sequence shown here is derived from an EMBL/GenBank/DDBJ whole genome shotgun (WGS) entry which is preliminary data.</text>
</comment>
<proteinExistence type="predicted"/>
<dbReference type="CDD" id="cd00170">
    <property type="entry name" value="SEC14"/>
    <property type="match status" value="1"/>
</dbReference>
<organism evidence="2 3">
    <name type="scientific">Pieris macdunnoughi</name>
    <dbReference type="NCBI Taxonomy" id="345717"/>
    <lineage>
        <taxon>Eukaryota</taxon>
        <taxon>Metazoa</taxon>
        <taxon>Ecdysozoa</taxon>
        <taxon>Arthropoda</taxon>
        <taxon>Hexapoda</taxon>
        <taxon>Insecta</taxon>
        <taxon>Pterygota</taxon>
        <taxon>Neoptera</taxon>
        <taxon>Endopterygota</taxon>
        <taxon>Lepidoptera</taxon>
        <taxon>Glossata</taxon>
        <taxon>Ditrysia</taxon>
        <taxon>Papilionoidea</taxon>
        <taxon>Pieridae</taxon>
        <taxon>Pierinae</taxon>
        <taxon>Pieris</taxon>
    </lineage>
</organism>
<accession>A0A821P8F9</accession>
<dbReference type="SUPFAM" id="SSF46938">
    <property type="entry name" value="CRAL/TRIO N-terminal domain"/>
    <property type="match status" value="1"/>
</dbReference>
<keyword evidence="3" id="KW-1185">Reference proteome</keyword>
<dbReference type="AlphaFoldDB" id="A0A821P8F9"/>
<dbReference type="PRINTS" id="PR00180">
    <property type="entry name" value="CRETINALDHBP"/>
</dbReference>
<name>A0A821P8F9_9NEOP</name>
<dbReference type="OrthoDB" id="7422178at2759"/>
<dbReference type="PANTHER" id="PTHR10174:SF222">
    <property type="entry name" value="GH10083P-RELATED"/>
    <property type="match status" value="1"/>
</dbReference>
<evidence type="ECO:0000259" key="1">
    <source>
        <dbReference type="PROSITE" id="PS50191"/>
    </source>
</evidence>
<protein>
    <recommendedName>
        <fullName evidence="1">CRAL-TRIO domain-containing protein</fullName>
    </recommendedName>
</protein>
<sequence>MESVQTTRALSFKPNTLSFVREQVNINSPTRINEAIDLLIQWIQKQNHFIKKDFSREYLERCVIISKGSVERAKTKMEKSYTFRTLMPELLQFSNPRDLMKEYEGSIIQFILPQLTDRHDRVYVMKNSGQKFTSFTNYYKFLLMIFEYFQAKDYNNGVIAVIDYIDTNVLEVVKTINVLEIRQLITIVTEGFSLRLKGVHFMTSSKAIDTLVSILKQALSEKLAQRIHVHRDHTSLKEHIPLEILPIEYGGKEKSMYKLQDDLIDELESPDFMDHLREMQTARTDESKRQTDKYNEAIIGMPGSFRSLSVD</sequence>
<dbReference type="EMBL" id="CAJOBZ010000006">
    <property type="protein sequence ID" value="CAF4802478.1"/>
    <property type="molecule type" value="Genomic_DNA"/>
</dbReference>